<feature type="binding site" evidence="9">
    <location>
        <position position="196"/>
    </location>
    <ligand>
        <name>Mn(2+)</name>
        <dbReference type="ChEBI" id="CHEBI:29035"/>
        <label>1</label>
    </ligand>
</feature>
<dbReference type="PANTHER" id="PTHR30337">
    <property type="entry name" value="COMPONENT OF ATP-DEPENDENT DSDNA EXONUCLEASE"/>
    <property type="match status" value="1"/>
</dbReference>
<keyword evidence="6 9" id="KW-0269">Exonuclease</keyword>
<evidence type="ECO:0000313" key="11">
    <source>
        <dbReference type="EMBL" id="QKR00430.1"/>
    </source>
</evidence>
<comment type="similarity">
    <text evidence="9">Belongs to the MRE11/RAD32 family.</text>
</comment>
<feature type="binding site" evidence="9">
    <location>
        <position position="163"/>
    </location>
    <ligand>
        <name>Mn(2+)</name>
        <dbReference type="ChEBI" id="CHEBI:29035"/>
        <label>2</label>
    </ligand>
</feature>
<dbReference type="SUPFAM" id="SSF56300">
    <property type="entry name" value="Metallo-dependent phosphatases"/>
    <property type="match status" value="1"/>
</dbReference>
<evidence type="ECO:0000256" key="9">
    <source>
        <dbReference type="HAMAP-Rule" id="MF_02044"/>
    </source>
</evidence>
<dbReference type="GO" id="GO:0008408">
    <property type="term" value="F:3'-5' exonuclease activity"/>
    <property type="evidence" value="ECO:0007669"/>
    <property type="project" value="UniProtKB-UniRule"/>
</dbReference>
<dbReference type="InterPro" id="IPR050535">
    <property type="entry name" value="DNA_Repair-Maintenance_Comp"/>
</dbReference>
<dbReference type="Gene3D" id="3.60.21.10">
    <property type="match status" value="1"/>
</dbReference>
<dbReference type="RefSeq" id="WP_174631417.1">
    <property type="nucleotide sequence ID" value="NZ_CP049074.1"/>
</dbReference>
<reference evidence="11 12" key="1">
    <citation type="submission" date="2020-02" db="EMBL/GenBank/DDBJ databases">
        <title>Comparative genome analysis reveals the metabolism and evolution of the thermophilic archaeal genus Metallosphaera.</title>
        <authorList>
            <person name="Jiang C."/>
        </authorList>
    </citation>
    <scope>NUCLEOTIDE SEQUENCE [LARGE SCALE GENOMIC DNA]</scope>
    <source>
        <strain evidence="11 12">Ric-A</strain>
    </source>
</reference>
<evidence type="ECO:0000256" key="6">
    <source>
        <dbReference type="ARBA" id="ARBA00022839"/>
    </source>
</evidence>
<feature type="domain" description="Calcineurin-like phosphoesterase" evidence="10">
    <location>
        <begin position="1"/>
        <end position="197"/>
    </location>
</feature>
<evidence type="ECO:0000256" key="7">
    <source>
        <dbReference type="ARBA" id="ARBA00023204"/>
    </source>
</evidence>
<comment type="activity regulation">
    <text evidence="9">Nuclease activity is regulated by Rad50.</text>
</comment>
<dbReference type="InterPro" id="IPR032885">
    <property type="entry name" value="Mre11_archaea-type"/>
</dbReference>
<dbReference type="PANTHER" id="PTHR30337:SF0">
    <property type="entry name" value="NUCLEASE SBCCD SUBUNIT D"/>
    <property type="match status" value="1"/>
</dbReference>
<evidence type="ECO:0000313" key="12">
    <source>
        <dbReference type="Proteomes" id="UP000509301"/>
    </source>
</evidence>
<feature type="binding site" evidence="9">
    <location>
        <position position="49"/>
    </location>
    <ligand>
        <name>Mn(2+)</name>
        <dbReference type="ChEBI" id="CHEBI:29035"/>
        <label>1</label>
    </ligand>
</feature>
<comment type="cofactor">
    <cofactor evidence="9">
        <name>Mn(2+)</name>
        <dbReference type="ChEBI" id="CHEBI:29035"/>
    </cofactor>
    <text evidence="9">Binds 2 manganese ions per subunit.</text>
</comment>
<keyword evidence="2 9" id="KW-0479">Metal-binding</keyword>
<evidence type="ECO:0000256" key="8">
    <source>
        <dbReference type="ARBA" id="ARBA00023211"/>
    </source>
</evidence>
<dbReference type="InterPro" id="IPR029052">
    <property type="entry name" value="Metallo-depent_PP-like"/>
</dbReference>
<dbReference type="EC" id="3.1.-.-" evidence="9"/>
<dbReference type="InterPro" id="IPR053459">
    <property type="entry name" value="DSB_Repair_Mre11/Rad50"/>
</dbReference>
<proteinExistence type="inferred from homology"/>
<evidence type="ECO:0000256" key="3">
    <source>
        <dbReference type="ARBA" id="ARBA00022759"/>
    </source>
</evidence>
<keyword evidence="7 9" id="KW-0234">DNA repair</keyword>
<name>A0A6N0NZC3_9CREN</name>
<comment type="function">
    <text evidence="9">Part of the Rad50/Mre11 complex, which is involved in the early steps of DNA double-strand break (DSB) repair. The complex may facilitate opening of the processed DNA ends to aid in the recruitment of HerA and NurA. Mre11 binds to DSB ends and has both double-stranded 3'-5' exonuclease activity and single-stranded endonuclease activity.</text>
</comment>
<dbReference type="GO" id="GO:0045027">
    <property type="term" value="F:DNA end binding"/>
    <property type="evidence" value="ECO:0007669"/>
    <property type="project" value="UniProtKB-UniRule"/>
</dbReference>
<dbReference type="NCBIfam" id="NF041031">
    <property type="entry name" value="Mre11_Sulfo"/>
    <property type="match status" value="1"/>
</dbReference>
<dbReference type="OrthoDB" id="11638at2157"/>
<dbReference type="GO" id="GO:0004519">
    <property type="term" value="F:endonuclease activity"/>
    <property type="evidence" value="ECO:0007669"/>
    <property type="project" value="UniProtKB-UniRule"/>
</dbReference>
<dbReference type="InterPro" id="IPR041796">
    <property type="entry name" value="Mre11_N"/>
</dbReference>
<comment type="subunit">
    <text evidence="9">Homodimer. Forms a heterotetramer composed of two Mre11 subunits and two Rad50 subunits.</text>
</comment>
<keyword evidence="4 9" id="KW-0227">DNA damage</keyword>
<dbReference type="EMBL" id="CP049074">
    <property type="protein sequence ID" value="QKR00430.1"/>
    <property type="molecule type" value="Genomic_DNA"/>
</dbReference>
<keyword evidence="5 9" id="KW-0378">Hydrolase</keyword>
<dbReference type="GO" id="GO:0030145">
    <property type="term" value="F:manganese ion binding"/>
    <property type="evidence" value="ECO:0007669"/>
    <property type="project" value="UniProtKB-UniRule"/>
</dbReference>
<feature type="binding site" evidence="9">
    <location>
        <position position="194"/>
    </location>
    <ligand>
        <name>Mn(2+)</name>
        <dbReference type="ChEBI" id="CHEBI:29035"/>
        <label>2</label>
    </ligand>
</feature>
<dbReference type="GO" id="GO:0000403">
    <property type="term" value="F:Y-form DNA binding"/>
    <property type="evidence" value="ECO:0007669"/>
    <property type="project" value="UniProtKB-UniRule"/>
</dbReference>
<dbReference type="CDD" id="cd00840">
    <property type="entry name" value="MPP_Mre11_N"/>
    <property type="match status" value="1"/>
</dbReference>
<dbReference type="GeneID" id="55642005"/>
<dbReference type="KEGG" id="mten:GWK48_08635"/>
<feature type="binding site" evidence="9">
    <location>
        <position position="49"/>
    </location>
    <ligand>
        <name>Mn(2+)</name>
        <dbReference type="ChEBI" id="CHEBI:29035"/>
        <label>2</label>
    </ligand>
</feature>
<sequence length="380" mass="43739">MQFLHISDTHLGKRIYNLDSREQDVYDAFSQLTDIIKREHVKVVVHTGDLFDVYKPSNKSIKFFIDRVKPLRDSGVAFLNIPGDHDTPKVREEIYTQRILGESLGLIRLLMGDQDPRYYEHVEDNLKVRFYGVRHHSNVSRDSLVNLLNNLKPEGDRNVLMLHQGIKPLLPYDSSWELEIESLPKGFQYYASGHIHTRVLNRMPDGSIFGIAGSPEIMRNEEIEGWKKLGKGAYLVDLSKKEPSVQPINVEVRPQEIIHVDVSEIDKTILDIKSRYVGLQRKPILHIVLEGDSNKKSYAVKKLVELKDIAEHYRYDDRTVDPNMKTVRAEQTGTVSELISGYLKQQGYTQGEVDLILEIINKYDSDDADELLRKFAEGQK</sequence>
<keyword evidence="1 9" id="KW-0540">Nuclease</keyword>
<keyword evidence="12" id="KW-1185">Reference proteome</keyword>
<keyword evidence="3 9" id="KW-0255">Endonuclease</keyword>
<dbReference type="GO" id="GO:0006302">
    <property type="term" value="P:double-strand break repair"/>
    <property type="evidence" value="ECO:0007669"/>
    <property type="project" value="UniProtKB-UniRule"/>
</dbReference>
<organism evidence="11 12">
    <name type="scientific">Metallosphaera tengchongensis</name>
    <dbReference type="NCBI Taxonomy" id="1532350"/>
    <lineage>
        <taxon>Archaea</taxon>
        <taxon>Thermoproteota</taxon>
        <taxon>Thermoprotei</taxon>
        <taxon>Sulfolobales</taxon>
        <taxon>Sulfolobaceae</taxon>
        <taxon>Metallosphaera</taxon>
    </lineage>
</organism>
<feature type="binding site" evidence="9">
    <location>
        <position position="84"/>
    </location>
    <ligand>
        <name>Mn(2+)</name>
        <dbReference type="ChEBI" id="CHEBI:29035"/>
        <label>2</label>
    </ligand>
</feature>
<dbReference type="Pfam" id="PF00149">
    <property type="entry name" value="Metallophos"/>
    <property type="match status" value="1"/>
</dbReference>
<accession>A0A6N0NZC3</accession>
<dbReference type="InterPro" id="IPR004843">
    <property type="entry name" value="Calcineurin-like_PHP"/>
</dbReference>
<feature type="binding site" evidence="9">
    <location>
        <position position="8"/>
    </location>
    <ligand>
        <name>Mn(2+)</name>
        <dbReference type="ChEBI" id="CHEBI:29035"/>
        <label>1</label>
    </ligand>
</feature>
<evidence type="ECO:0000256" key="5">
    <source>
        <dbReference type="ARBA" id="ARBA00022801"/>
    </source>
</evidence>
<dbReference type="HAMAP" id="MF_02044">
    <property type="entry name" value="Mre11"/>
    <property type="match status" value="1"/>
</dbReference>
<evidence type="ECO:0000256" key="4">
    <source>
        <dbReference type="ARBA" id="ARBA00022763"/>
    </source>
</evidence>
<feature type="active site" description="Proton donor" evidence="9">
    <location>
        <position position="85"/>
    </location>
</feature>
<evidence type="ECO:0000256" key="1">
    <source>
        <dbReference type="ARBA" id="ARBA00022722"/>
    </source>
</evidence>
<dbReference type="AlphaFoldDB" id="A0A6N0NZC3"/>
<evidence type="ECO:0000259" key="10">
    <source>
        <dbReference type="Pfam" id="PF00149"/>
    </source>
</evidence>
<feature type="binding site" evidence="9">
    <location>
        <position position="10"/>
    </location>
    <ligand>
        <name>Mn(2+)</name>
        <dbReference type="ChEBI" id="CHEBI:29035"/>
        <label>1</label>
    </ligand>
</feature>
<evidence type="ECO:0000256" key="2">
    <source>
        <dbReference type="ARBA" id="ARBA00022723"/>
    </source>
</evidence>
<gene>
    <name evidence="9" type="primary">mre11</name>
    <name evidence="11" type="ORF">GWK48_08635</name>
</gene>
<dbReference type="Proteomes" id="UP000509301">
    <property type="component" value="Chromosome"/>
</dbReference>
<keyword evidence="8 9" id="KW-0464">Manganese</keyword>
<protein>
    <recommendedName>
        <fullName evidence="9">DNA double-strand break repair protein Mre11</fullName>
        <ecNumber evidence="9">3.1.-.-</ecNumber>
    </recommendedName>
</protein>